<dbReference type="KEGG" id="psco:LY89DRAFT_781112"/>
<dbReference type="RefSeq" id="XP_018072357.1">
    <property type="nucleotide sequence ID" value="XM_018222449.1"/>
</dbReference>
<feature type="compositionally biased region" description="Basic and acidic residues" evidence="1">
    <location>
        <begin position="52"/>
        <end position="66"/>
    </location>
</feature>
<dbReference type="EMBL" id="KQ947413">
    <property type="protein sequence ID" value="KUJ18002.1"/>
    <property type="molecule type" value="Genomic_DNA"/>
</dbReference>
<dbReference type="InParanoid" id="A0A194XE22"/>
<dbReference type="AlphaFoldDB" id="A0A194XE22"/>
<reference evidence="2 3" key="1">
    <citation type="submission" date="2015-10" db="EMBL/GenBank/DDBJ databases">
        <title>Full genome of DAOMC 229536 Phialocephala scopiformis, a fungal endophyte of spruce producing the potent anti-insectan compound rugulosin.</title>
        <authorList>
            <consortium name="DOE Joint Genome Institute"/>
            <person name="Walker A.K."/>
            <person name="Frasz S.L."/>
            <person name="Seifert K.A."/>
            <person name="Miller J.D."/>
            <person name="Mondo S.J."/>
            <person name="Labutti K."/>
            <person name="Lipzen A."/>
            <person name="Dockter R."/>
            <person name="Kennedy M."/>
            <person name="Grigoriev I.V."/>
            <person name="Spatafora J.W."/>
        </authorList>
    </citation>
    <scope>NUCLEOTIDE SEQUENCE [LARGE SCALE GENOMIC DNA]</scope>
    <source>
        <strain evidence="2 3">CBS 120377</strain>
    </source>
</reference>
<accession>A0A194XE22</accession>
<proteinExistence type="predicted"/>
<dbReference type="Proteomes" id="UP000070700">
    <property type="component" value="Unassembled WGS sequence"/>
</dbReference>
<sequence length="200" mass="23044">MDSKTIFDEPPPYEPRDSREQANASSSSSDARPQNYQTNNSAQRNEPSMSRQEPRSFDDFRRDPRDQAYNQSYNSDPRYQNYPDDYIRRGEPAMGRPDPRLNNGYRDPRDQAYGPSYNPDPRSQYYQTGNYVEPPMGRRDFGGFGGMRDTRRGDMYDGDDDYSYGRGRHGRRGRREGGRRRRGGGLIGLVGNLIEGATKK</sequence>
<feature type="compositionally biased region" description="Polar residues" evidence="1">
    <location>
        <begin position="30"/>
        <end position="51"/>
    </location>
</feature>
<feature type="compositionally biased region" description="Polar residues" evidence="1">
    <location>
        <begin position="68"/>
        <end position="78"/>
    </location>
</feature>
<name>A0A194XE22_MOLSC</name>
<evidence type="ECO:0000313" key="2">
    <source>
        <dbReference type="EMBL" id="KUJ18002.1"/>
    </source>
</evidence>
<gene>
    <name evidence="2" type="ORF">LY89DRAFT_781112</name>
</gene>
<evidence type="ECO:0000313" key="3">
    <source>
        <dbReference type="Proteomes" id="UP000070700"/>
    </source>
</evidence>
<feature type="compositionally biased region" description="Basic residues" evidence="1">
    <location>
        <begin position="166"/>
        <end position="183"/>
    </location>
</feature>
<protein>
    <submittedName>
        <fullName evidence="2">Uncharacterized protein</fullName>
    </submittedName>
</protein>
<evidence type="ECO:0000256" key="1">
    <source>
        <dbReference type="SAM" id="MobiDB-lite"/>
    </source>
</evidence>
<organism evidence="2 3">
    <name type="scientific">Mollisia scopiformis</name>
    <name type="common">Conifer needle endophyte fungus</name>
    <name type="synonym">Phialocephala scopiformis</name>
    <dbReference type="NCBI Taxonomy" id="149040"/>
    <lineage>
        <taxon>Eukaryota</taxon>
        <taxon>Fungi</taxon>
        <taxon>Dikarya</taxon>
        <taxon>Ascomycota</taxon>
        <taxon>Pezizomycotina</taxon>
        <taxon>Leotiomycetes</taxon>
        <taxon>Helotiales</taxon>
        <taxon>Mollisiaceae</taxon>
        <taxon>Mollisia</taxon>
    </lineage>
</organism>
<keyword evidence="3" id="KW-1185">Reference proteome</keyword>
<dbReference type="GeneID" id="28832175"/>
<feature type="region of interest" description="Disordered" evidence="1">
    <location>
        <begin position="1"/>
        <end position="186"/>
    </location>
</feature>